<dbReference type="EMBL" id="AE006470">
    <property type="protein sequence ID" value="AAM71315.1"/>
    <property type="molecule type" value="Genomic_DNA"/>
</dbReference>
<dbReference type="InterPro" id="IPR027385">
    <property type="entry name" value="Beta-barrel_OMP"/>
</dbReference>
<evidence type="ECO:0000259" key="2">
    <source>
        <dbReference type="Pfam" id="PF13505"/>
    </source>
</evidence>
<dbReference type="InterPro" id="IPR011250">
    <property type="entry name" value="OMP/PagP_B-barrel"/>
</dbReference>
<feature type="domain" description="Outer membrane protein beta-barrel" evidence="2">
    <location>
        <begin position="2"/>
        <end position="92"/>
    </location>
</feature>
<dbReference type="Proteomes" id="UP000001007">
    <property type="component" value="Chromosome"/>
</dbReference>
<evidence type="ECO:0000313" key="3">
    <source>
        <dbReference type="EMBL" id="AAM71315.1"/>
    </source>
</evidence>
<dbReference type="KEGG" id="cte:CT0067"/>
<dbReference type="Gene3D" id="2.40.160.20">
    <property type="match status" value="1"/>
</dbReference>
<evidence type="ECO:0000256" key="1">
    <source>
        <dbReference type="ARBA" id="ARBA00022729"/>
    </source>
</evidence>
<keyword evidence="1" id="KW-0732">Signal</keyword>
<proteinExistence type="predicted"/>
<dbReference type="EnsemblBacteria" id="AAM71315">
    <property type="protein sequence ID" value="AAM71315"/>
    <property type="gene ID" value="CT0067"/>
</dbReference>
<protein>
    <submittedName>
        <fullName evidence="3">Hemagglutinin-related protein</fullName>
    </submittedName>
</protein>
<keyword evidence="4" id="KW-1185">Reference proteome</keyword>
<dbReference type="eggNOG" id="COG3637">
    <property type="taxonomic scope" value="Bacteria"/>
</dbReference>
<gene>
    <name evidence="3" type="ordered locus">CT0067</name>
</gene>
<dbReference type="OrthoDB" id="597758at2"/>
<dbReference type="SUPFAM" id="SSF56925">
    <property type="entry name" value="OMPA-like"/>
    <property type="match status" value="1"/>
</dbReference>
<reference evidence="3 4" key="1">
    <citation type="journal article" date="2002" name="Proc. Natl. Acad. Sci. U.S.A.">
        <title>The complete genome sequence of Chlorobium tepidum TLS, a photosynthetic, anaerobic, green-sulfur bacterium.</title>
        <authorList>
            <person name="Eisen J.A."/>
            <person name="Nelson K.E."/>
            <person name="Paulsen I.T."/>
            <person name="Heidelberg J.F."/>
            <person name="Wu M."/>
            <person name="Dodson R.J."/>
            <person name="Deboy R."/>
            <person name="Gwinn M.L."/>
            <person name="Nelson W.C."/>
            <person name="Haft D.H."/>
            <person name="Hickey E.K."/>
            <person name="Peterson J.D."/>
            <person name="Durkin A.S."/>
            <person name="Kolonay J.L."/>
            <person name="Yang F."/>
            <person name="Holt I."/>
            <person name="Umayam L.A."/>
            <person name="Mason T."/>
            <person name="Brenner M."/>
            <person name="Shea T.P."/>
            <person name="Parksey D."/>
            <person name="Nierman W.C."/>
            <person name="Feldblyum T.V."/>
            <person name="Hansen C.L."/>
            <person name="Craven M.B."/>
            <person name="Radune D."/>
            <person name="Vamathevan J."/>
            <person name="Khouri H."/>
            <person name="White O."/>
            <person name="Gruber T.M."/>
            <person name="Ketchum K.A."/>
            <person name="Venter J.C."/>
            <person name="Tettelin H."/>
            <person name="Bryant D.A."/>
            <person name="Fraser C.M."/>
        </authorList>
    </citation>
    <scope>NUCLEOTIDE SEQUENCE [LARGE SCALE GENOMIC DNA]</scope>
    <source>
        <strain evidence="4">ATCC 49652 / DSM 12025 / NBRC 103806 / TLS</strain>
    </source>
</reference>
<accession>Q8KGA1</accession>
<organism evidence="3 4">
    <name type="scientific">Chlorobaculum tepidum (strain ATCC 49652 / DSM 12025 / NBRC 103806 / TLS)</name>
    <name type="common">Chlorobium tepidum</name>
    <dbReference type="NCBI Taxonomy" id="194439"/>
    <lineage>
        <taxon>Bacteria</taxon>
        <taxon>Pseudomonadati</taxon>
        <taxon>Chlorobiota</taxon>
        <taxon>Chlorobiia</taxon>
        <taxon>Chlorobiales</taxon>
        <taxon>Chlorobiaceae</taxon>
        <taxon>Chlorobaculum</taxon>
    </lineage>
</organism>
<name>Q8KGA1_CHLTE</name>
<dbReference type="Pfam" id="PF13505">
    <property type="entry name" value="OMP_b-brl"/>
    <property type="match status" value="1"/>
</dbReference>
<dbReference type="HOGENOM" id="CLU_2407928_0_0_10"/>
<dbReference type="AlphaFoldDB" id="Q8KGA1"/>
<sequence>MANVYYDFGKESSIRPYIMGGAGMAHVNRLWTDENEEVFAWQAGAGVGAKAAKNTTLDCGYRYLKPDNVDTCGLGDGKLECHTIMLGLRYQF</sequence>
<evidence type="ECO:0000313" key="4">
    <source>
        <dbReference type="Proteomes" id="UP000001007"/>
    </source>
</evidence>
<dbReference type="STRING" id="194439.CT0067"/>